<reference evidence="3 4" key="1">
    <citation type="submission" date="2014-12" db="EMBL/GenBank/DDBJ databases">
        <title>Genome sequence of Methanobrevibacter arboriphilicus DH1, DSM1125.</title>
        <authorList>
            <person name="Poehlein A."/>
            <person name="Thauer R.K."/>
            <person name="Seedorf H."/>
            <person name="Daniel R."/>
        </authorList>
    </citation>
    <scope>NUCLEOTIDE SEQUENCE [LARGE SCALE GENOMIC DNA]</scope>
    <source>
        <strain evidence="3 4">DH1</strain>
    </source>
</reference>
<keyword evidence="4" id="KW-1185">Reference proteome</keyword>
<dbReference type="CDD" id="cd04647">
    <property type="entry name" value="LbH_MAT_like"/>
    <property type="match status" value="1"/>
</dbReference>
<dbReference type="EMBL" id="JXMW01000030">
    <property type="protein sequence ID" value="OQD58008.1"/>
    <property type="molecule type" value="Genomic_DNA"/>
</dbReference>
<protein>
    <submittedName>
        <fullName evidence="3">Acetyltransferase</fullName>
    </submittedName>
</protein>
<dbReference type="InterPro" id="IPR001451">
    <property type="entry name" value="Hexapep"/>
</dbReference>
<dbReference type="Proteomes" id="UP000191661">
    <property type="component" value="Unassembled WGS sequence"/>
</dbReference>
<name>A0A1V6MZZ7_METAZ</name>
<sequence>MSIITTFYKYYQNFKKKKYSNKVKKVANIVGNDLKVNGPSYVTPKTELGNNVNFNGIKIQGHGKVIIGDNFHSGIECMLITDIHNYDNGKSIPYDETVISKDIIIKDNVWIGNKVTILAGVTIEEGAIIQAGSVVVNNIPKYGIAGGHPAKVFKYRDKEHYEQLKKEKKFH</sequence>
<dbReference type="OrthoDB" id="1475at2157"/>
<dbReference type="GO" id="GO:0008374">
    <property type="term" value="F:O-acyltransferase activity"/>
    <property type="evidence" value="ECO:0007669"/>
    <property type="project" value="TreeGrafter"/>
</dbReference>
<comment type="caution">
    <text evidence="3">The sequence shown here is derived from an EMBL/GenBank/DDBJ whole genome shotgun (WGS) entry which is preliminary data.</text>
</comment>
<dbReference type="PANTHER" id="PTHR23416:SF23">
    <property type="entry name" value="ACETYLTRANSFERASE C18B11.09C-RELATED"/>
    <property type="match status" value="1"/>
</dbReference>
<evidence type="ECO:0000313" key="4">
    <source>
        <dbReference type="Proteomes" id="UP000191661"/>
    </source>
</evidence>
<dbReference type="PANTHER" id="PTHR23416">
    <property type="entry name" value="SIALIC ACID SYNTHASE-RELATED"/>
    <property type="match status" value="1"/>
</dbReference>
<dbReference type="InterPro" id="IPR051159">
    <property type="entry name" value="Hexapeptide_acetyltransf"/>
</dbReference>
<evidence type="ECO:0000313" key="3">
    <source>
        <dbReference type="EMBL" id="OQD58008.1"/>
    </source>
</evidence>
<organism evidence="3 4">
    <name type="scientific">Methanobrevibacter arboriphilus JCM 13429 = DSM 1125</name>
    <dbReference type="NCBI Taxonomy" id="1300164"/>
    <lineage>
        <taxon>Archaea</taxon>
        <taxon>Methanobacteriati</taxon>
        <taxon>Methanobacteriota</taxon>
        <taxon>Methanomada group</taxon>
        <taxon>Methanobacteria</taxon>
        <taxon>Methanobacteriales</taxon>
        <taxon>Methanobacteriaceae</taxon>
        <taxon>Methanobrevibacter</taxon>
    </lineage>
</organism>
<proteinExistence type="inferred from homology"/>
<comment type="similarity">
    <text evidence="1">Belongs to the transferase hexapeptide repeat family.</text>
</comment>
<accession>A0A1V6MZZ7</accession>
<keyword evidence="2 3" id="KW-0808">Transferase</keyword>
<dbReference type="Gene3D" id="2.160.10.10">
    <property type="entry name" value="Hexapeptide repeat proteins"/>
    <property type="match status" value="1"/>
</dbReference>
<gene>
    <name evidence="3" type="ORF">MBBAR_30c00080</name>
</gene>
<dbReference type="SUPFAM" id="SSF51161">
    <property type="entry name" value="Trimeric LpxA-like enzymes"/>
    <property type="match status" value="1"/>
</dbReference>
<evidence type="ECO:0000256" key="1">
    <source>
        <dbReference type="ARBA" id="ARBA00007274"/>
    </source>
</evidence>
<dbReference type="Pfam" id="PF00132">
    <property type="entry name" value="Hexapep"/>
    <property type="match status" value="1"/>
</dbReference>
<dbReference type="AlphaFoldDB" id="A0A1V6MZZ7"/>
<dbReference type="InterPro" id="IPR011004">
    <property type="entry name" value="Trimer_LpxA-like_sf"/>
</dbReference>
<evidence type="ECO:0000256" key="2">
    <source>
        <dbReference type="ARBA" id="ARBA00022679"/>
    </source>
</evidence>
<dbReference type="RefSeq" id="WP_080461101.1">
    <property type="nucleotide sequence ID" value="NZ_JXMW01000030.1"/>
</dbReference>